<gene>
    <name evidence="1" type="ORF">B1B_19091</name>
</gene>
<dbReference type="AlphaFoldDB" id="T0ZCV1"/>
<accession>T0ZCV1</accession>
<dbReference type="EMBL" id="AUZY01012825">
    <property type="protein sequence ID" value="EQD27610.1"/>
    <property type="molecule type" value="Genomic_DNA"/>
</dbReference>
<reference evidence="1" key="1">
    <citation type="submission" date="2013-08" db="EMBL/GenBank/DDBJ databases">
        <authorList>
            <person name="Mendez C."/>
            <person name="Richter M."/>
            <person name="Ferrer M."/>
            <person name="Sanchez J."/>
        </authorList>
    </citation>
    <scope>NUCLEOTIDE SEQUENCE</scope>
</reference>
<name>T0ZCV1_9ZZZZ</name>
<sequence>MSGQTSVSSTTTTATIDLANGSYAYTVASANKNYATSAASGSFAVSGAAVSKSVSFIPYTYAVTFTEGGLPTGTTWYLNVTGQASVSSTATMASIPLANGTYAYVLASASQLYATSPAAGSFAVHGAPVAVTVTFSLVTYAVTFTETGLPTGTNWPVTLSSTARSSSTTTITFSEANGTYAYAVGSVGGVHGL</sequence>
<protein>
    <submittedName>
        <fullName evidence="1">Thermopsin</fullName>
    </submittedName>
</protein>
<reference evidence="1" key="2">
    <citation type="journal article" date="2014" name="ISME J.">
        <title>Microbial stratification in low pH oxic and suboxic macroscopic growths along an acid mine drainage.</title>
        <authorList>
            <person name="Mendez-Garcia C."/>
            <person name="Mesa V."/>
            <person name="Sprenger R.R."/>
            <person name="Richter M."/>
            <person name="Diez M.S."/>
            <person name="Solano J."/>
            <person name="Bargiela R."/>
            <person name="Golyshina O.V."/>
            <person name="Manteca A."/>
            <person name="Ramos J.L."/>
            <person name="Gallego J.R."/>
            <person name="Llorente I."/>
            <person name="Martins Dos Santos V.A."/>
            <person name="Jensen O.N."/>
            <person name="Pelaez A.I."/>
            <person name="Sanchez J."/>
            <person name="Ferrer M."/>
        </authorList>
    </citation>
    <scope>NUCLEOTIDE SEQUENCE</scope>
</reference>
<comment type="caution">
    <text evidence="1">The sequence shown here is derived from an EMBL/GenBank/DDBJ whole genome shotgun (WGS) entry which is preliminary data.</text>
</comment>
<organism evidence="1">
    <name type="scientific">mine drainage metagenome</name>
    <dbReference type="NCBI Taxonomy" id="410659"/>
    <lineage>
        <taxon>unclassified sequences</taxon>
        <taxon>metagenomes</taxon>
        <taxon>ecological metagenomes</taxon>
    </lineage>
</organism>
<evidence type="ECO:0000313" key="1">
    <source>
        <dbReference type="EMBL" id="EQD27610.1"/>
    </source>
</evidence>
<proteinExistence type="predicted"/>
<feature type="non-terminal residue" evidence="1">
    <location>
        <position position="193"/>
    </location>
</feature>